<feature type="domain" description="PAS" evidence="1">
    <location>
        <begin position="148"/>
        <end position="227"/>
    </location>
</feature>
<dbReference type="InterPro" id="IPR013656">
    <property type="entry name" value="PAS_4"/>
</dbReference>
<keyword evidence="6" id="KW-1185">Reference proteome</keyword>
<dbReference type="PROSITE" id="PS50887">
    <property type="entry name" value="GGDEF"/>
    <property type="match status" value="1"/>
</dbReference>
<dbReference type="InterPro" id="IPR000160">
    <property type="entry name" value="GGDEF_dom"/>
</dbReference>
<dbReference type="RefSeq" id="WP_092910765.1">
    <property type="nucleotide sequence ID" value="NZ_FOXB01000004.1"/>
</dbReference>
<dbReference type="Gene3D" id="3.30.70.270">
    <property type="match status" value="1"/>
</dbReference>
<dbReference type="CDD" id="cd00130">
    <property type="entry name" value="PAS"/>
    <property type="match status" value="2"/>
</dbReference>
<dbReference type="PROSITE" id="PS50113">
    <property type="entry name" value="PAC"/>
    <property type="match status" value="1"/>
</dbReference>
<dbReference type="PANTHER" id="PTHR44757:SF2">
    <property type="entry name" value="BIOFILM ARCHITECTURE MAINTENANCE PROTEIN MBAA"/>
    <property type="match status" value="1"/>
</dbReference>
<evidence type="ECO:0000259" key="2">
    <source>
        <dbReference type="PROSITE" id="PS50113"/>
    </source>
</evidence>
<dbReference type="GO" id="GO:0006355">
    <property type="term" value="P:regulation of DNA-templated transcription"/>
    <property type="evidence" value="ECO:0007669"/>
    <property type="project" value="InterPro"/>
</dbReference>
<dbReference type="NCBIfam" id="TIGR00254">
    <property type="entry name" value="GGDEF"/>
    <property type="match status" value="1"/>
</dbReference>
<dbReference type="SUPFAM" id="SSF55073">
    <property type="entry name" value="Nucleotide cyclase"/>
    <property type="match status" value="1"/>
</dbReference>
<dbReference type="EMBL" id="FOXB01000004">
    <property type="protein sequence ID" value="SFP01561.1"/>
    <property type="molecule type" value="Genomic_DNA"/>
</dbReference>
<proteinExistence type="predicted"/>
<dbReference type="Gene3D" id="3.20.20.450">
    <property type="entry name" value="EAL domain"/>
    <property type="match status" value="1"/>
</dbReference>
<reference evidence="5 6" key="1">
    <citation type="submission" date="2016-10" db="EMBL/GenBank/DDBJ databases">
        <authorList>
            <person name="de Groot N.N."/>
        </authorList>
    </citation>
    <scope>NUCLEOTIDE SEQUENCE [LARGE SCALE GENOMIC DNA]</scope>
    <source>
        <strain evidence="5 6">EP1-55-1</strain>
    </source>
</reference>
<feature type="domain" description="PAC" evidence="2">
    <location>
        <begin position="92"/>
        <end position="147"/>
    </location>
</feature>
<dbReference type="FunFam" id="3.20.20.450:FF:000001">
    <property type="entry name" value="Cyclic di-GMP phosphodiesterase yahA"/>
    <property type="match status" value="1"/>
</dbReference>
<evidence type="ECO:0000313" key="5">
    <source>
        <dbReference type="EMBL" id="SFP01561.1"/>
    </source>
</evidence>
<dbReference type="CDD" id="cd01948">
    <property type="entry name" value="EAL"/>
    <property type="match status" value="1"/>
</dbReference>
<dbReference type="PANTHER" id="PTHR44757">
    <property type="entry name" value="DIGUANYLATE CYCLASE DGCP"/>
    <property type="match status" value="1"/>
</dbReference>
<dbReference type="SUPFAM" id="SSF55785">
    <property type="entry name" value="PYP-like sensor domain (PAS domain)"/>
    <property type="match status" value="2"/>
</dbReference>
<dbReference type="InterPro" id="IPR035919">
    <property type="entry name" value="EAL_sf"/>
</dbReference>
<dbReference type="SMART" id="SM00091">
    <property type="entry name" value="PAS"/>
    <property type="match status" value="2"/>
</dbReference>
<organism evidence="5 6">
    <name type="scientific">Hydrogenimonas thermophila</name>
    <dbReference type="NCBI Taxonomy" id="223786"/>
    <lineage>
        <taxon>Bacteria</taxon>
        <taxon>Pseudomonadati</taxon>
        <taxon>Campylobacterota</taxon>
        <taxon>Epsilonproteobacteria</taxon>
        <taxon>Campylobacterales</taxon>
        <taxon>Hydrogenimonadaceae</taxon>
        <taxon>Hydrogenimonas</taxon>
    </lineage>
</organism>
<dbReference type="Proteomes" id="UP000199227">
    <property type="component" value="Unassembled WGS sequence"/>
</dbReference>
<feature type="domain" description="EAL" evidence="3">
    <location>
        <begin position="446"/>
        <end position="699"/>
    </location>
</feature>
<dbReference type="InterPro" id="IPR035965">
    <property type="entry name" value="PAS-like_dom_sf"/>
</dbReference>
<accession>A0A1I5LXS0</accession>
<evidence type="ECO:0000259" key="3">
    <source>
        <dbReference type="PROSITE" id="PS50883"/>
    </source>
</evidence>
<dbReference type="AlphaFoldDB" id="A0A1I5LXS0"/>
<dbReference type="Pfam" id="PF00990">
    <property type="entry name" value="GGDEF"/>
    <property type="match status" value="1"/>
</dbReference>
<dbReference type="InterPro" id="IPR052155">
    <property type="entry name" value="Biofilm_reg_signaling"/>
</dbReference>
<dbReference type="PROSITE" id="PS50883">
    <property type="entry name" value="EAL"/>
    <property type="match status" value="1"/>
</dbReference>
<name>A0A1I5LXS0_9BACT</name>
<dbReference type="Pfam" id="PF08448">
    <property type="entry name" value="PAS_4"/>
    <property type="match status" value="1"/>
</dbReference>
<evidence type="ECO:0000259" key="1">
    <source>
        <dbReference type="PROSITE" id="PS50112"/>
    </source>
</evidence>
<feature type="domain" description="GGDEF" evidence="4">
    <location>
        <begin position="300"/>
        <end position="437"/>
    </location>
</feature>
<gene>
    <name evidence="5" type="ORF">SAMN05216234_10447</name>
</gene>
<evidence type="ECO:0000313" key="6">
    <source>
        <dbReference type="Proteomes" id="UP000199227"/>
    </source>
</evidence>
<evidence type="ECO:0000259" key="4">
    <source>
        <dbReference type="PROSITE" id="PS50887"/>
    </source>
</evidence>
<sequence length="699" mass="80281">MKSNKMIENIKFLRLLADNLPDMLWAKDTEGRYLFANKALCENLLMAKDTEEPIGKTDVFFAKREREKHPDNPEWHTFGELCFNSDVVTLEHMKPMRFEEFGNVKGKMLYLEVHKAPLFDDEGNLLGTVGSGRDITRQKELENQIKKSKETFEQLLNTTIEGLFVFDVNKRCILANEMASHITGYSIEELIGMHAINDIIDPSVRDYVTQKMKIDNADPYEMAIKHKNGKKIPVLARGKNIDLFGEKVRVSAILDISDIKKAQKKIEYLAYYDTLTGLPNRSLLNNYMEQIMIASNENGFDNALVFIDMDNFKKINDTAGHKSGDILLQEIALRIKNSITENDIALRFGGDEFIIILTNLKNIDNEIEEKINKIRQNIEKEFFLPEPYMMEIHPEFSMGIIFFKGSKHNPEELLKKADLALYDAKKAGKNCIKYYNHNMQKEIEQQIEIEYRLNKAFENDEIKVFYQPQISLDGKITGAEALCRWQHPVDGIISPIKFIPIAESSGQIIKLGDIVLEKVCQHIHNWSKNSKFKSIPISVNISVKQFMLPEFIESVEEKIKKYNIKKGMLKFELTESLFLNDLKKVVDKMHKLKEMGISISLDDFGTGFSSLVYLKSLPLSQLKIDRSFVTDIANDENDKAIVNATVAIADSMKLQTIAEGVETVEQKEFLKDIGCTVYQGYLFSKPLPLEEFESYIENY</sequence>
<dbReference type="STRING" id="223786.SAMN05216234_10447"/>
<dbReference type="InterPro" id="IPR000014">
    <property type="entry name" value="PAS"/>
</dbReference>
<dbReference type="SMART" id="SM00267">
    <property type="entry name" value="GGDEF"/>
    <property type="match status" value="1"/>
</dbReference>
<dbReference type="SUPFAM" id="SSF141868">
    <property type="entry name" value="EAL domain-like"/>
    <property type="match status" value="1"/>
</dbReference>
<dbReference type="PROSITE" id="PS50112">
    <property type="entry name" value="PAS"/>
    <property type="match status" value="1"/>
</dbReference>
<dbReference type="InterPro" id="IPR029787">
    <property type="entry name" value="Nucleotide_cyclase"/>
</dbReference>
<dbReference type="SMART" id="SM00052">
    <property type="entry name" value="EAL"/>
    <property type="match status" value="1"/>
</dbReference>
<dbReference type="Pfam" id="PF00989">
    <property type="entry name" value="PAS"/>
    <property type="match status" value="1"/>
</dbReference>
<dbReference type="InterPro" id="IPR013767">
    <property type="entry name" value="PAS_fold"/>
</dbReference>
<dbReference type="InterPro" id="IPR043128">
    <property type="entry name" value="Rev_trsase/Diguanyl_cyclase"/>
</dbReference>
<protein>
    <submittedName>
        <fullName evidence="5">PAS domain S-box-containing protein/diguanylate cyclase (GGDEF) domain-containing protein</fullName>
    </submittedName>
</protein>
<dbReference type="Pfam" id="PF00563">
    <property type="entry name" value="EAL"/>
    <property type="match status" value="1"/>
</dbReference>
<dbReference type="NCBIfam" id="TIGR00229">
    <property type="entry name" value="sensory_box"/>
    <property type="match status" value="1"/>
</dbReference>
<dbReference type="CDD" id="cd01949">
    <property type="entry name" value="GGDEF"/>
    <property type="match status" value="1"/>
</dbReference>
<dbReference type="InterPro" id="IPR000700">
    <property type="entry name" value="PAS-assoc_C"/>
</dbReference>
<dbReference type="Gene3D" id="3.30.450.20">
    <property type="entry name" value="PAS domain"/>
    <property type="match status" value="2"/>
</dbReference>
<dbReference type="OrthoDB" id="5372181at2"/>
<dbReference type="InterPro" id="IPR001633">
    <property type="entry name" value="EAL_dom"/>
</dbReference>